<dbReference type="AlphaFoldDB" id="A0A085MFC9"/>
<dbReference type="EMBL" id="KL363196">
    <property type="protein sequence ID" value="KFD55925.1"/>
    <property type="molecule type" value="Genomic_DNA"/>
</dbReference>
<accession>A0A085MFC9</accession>
<dbReference type="EMBL" id="KL367506">
    <property type="protein sequence ID" value="KFD68316.1"/>
    <property type="molecule type" value="Genomic_DNA"/>
</dbReference>
<gene>
    <name evidence="1" type="ORF">M513_03049</name>
    <name evidence="2" type="ORF">M514_03049</name>
</gene>
<protein>
    <submittedName>
        <fullName evidence="1">Uncharacterized protein</fullName>
    </submittedName>
</protein>
<evidence type="ECO:0000313" key="2">
    <source>
        <dbReference type="EMBL" id="KFD68316.1"/>
    </source>
</evidence>
<keyword evidence="3" id="KW-1185">Reference proteome</keyword>
<evidence type="ECO:0000313" key="3">
    <source>
        <dbReference type="Proteomes" id="UP000030764"/>
    </source>
</evidence>
<evidence type="ECO:0000313" key="1">
    <source>
        <dbReference type="EMBL" id="KFD55925.1"/>
    </source>
</evidence>
<organism evidence="1 3">
    <name type="scientific">Trichuris suis</name>
    <name type="common">pig whipworm</name>
    <dbReference type="NCBI Taxonomy" id="68888"/>
    <lineage>
        <taxon>Eukaryota</taxon>
        <taxon>Metazoa</taxon>
        <taxon>Ecdysozoa</taxon>
        <taxon>Nematoda</taxon>
        <taxon>Enoplea</taxon>
        <taxon>Dorylaimia</taxon>
        <taxon>Trichinellida</taxon>
        <taxon>Trichuridae</taxon>
        <taxon>Trichuris</taxon>
    </lineage>
</organism>
<sequence>MDVSPPSLYPLVISLFLQGVMEGQGDDKRQGALRRVRPDDIAPRVVPLERLLPSPRPLSMVLFPAEFLPAHTAREVPDKTFRSLNIRGVQRALTKERCTMASSEFGNHKVYSNNLLSWHSRFPWPLVPPIFLWSKNCNVLFSHYKVCWPLDACLLSFAQAIARCRYRFRRPFDAACLLATPCIYLKFTGHTVLSIPA</sequence>
<proteinExistence type="predicted"/>
<reference evidence="1 3" key="1">
    <citation type="journal article" date="2014" name="Nat. Genet.">
        <title>Genome and transcriptome of the porcine whipworm Trichuris suis.</title>
        <authorList>
            <person name="Jex A.R."/>
            <person name="Nejsum P."/>
            <person name="Schwarz E.M."/>
            <person name="Hu L."/>
            <person name="Young N.D."/>
            <person name="Hall R.S."/>
            <person name="Korhonen P.K."/>
            <person name="Liao S."/>
            <person name="Thamsborg S."/>
            <person name="Xia J."/>
            <person name="Xu P."/>
            <person name="Wang S."/>
            <person name="Scheerlinck J.P."/>
            <person name="Hofmann A."/>
            <person name="Sternberg P.W."/>
            <person name="Wang J."/>
            <person name="Gasser R.B."/>
        </authorList>
    </citation>
    <scope>NUCLEOTIDE SEQUENCE [LARGE SCALE GENOMIC DNA]</scope>
    <source>
        <strain evidence="2">DCEP-RM93F</strain>
        <strain evidence="1">DCEP-RM93M</strain>
    </source>
</reference>
<dbReference type="Proteomes" id="UP000030758">
    <property type="component" value="Unassembled WGS sequence"/>
</dbReference>
<dbReference type="Proteomes" id="UP000030764">
    <property type="component" value="Unassembled WGS sequence"/>
</dbReference>
<name>A0A085MFC9_9BILA</name>